<evidence type="ECO:0000259" key="6">
    <source>
        <dbReference type="Pfam" id="PF05175"/>
    </source>
</evidence>
<dbReference type="CDD" id="cd02440">
    <property type="entry name" value="AdoMet_MTases"/>
    <property type="match status" value="1"/>
</dbReference>
<feature type="compositionally biased region" description="Polar residues" evidence="5">
    <location>
        <begin position="1"/>
        <end position="14"/>
    </location>
</feature>
<evidence type="ECO:0000256" key="4">
    <source>
        <dbReference type="ARBA" id="ARBA00022691"/>
    </source>
</evidence>
<keyword evidence="2 9" id="KW-0489">Methyltransferase</keyword>
<dbReference type="InterPro" id="IPR055487">
    <property type="entry name" value="DUF7059"/>
</dbReference>
<evidence type="ECO:0000259" key="7">
    <source>
        <dbReference type="Pfam" id="PF23186"/>
    </source>
</evidence>
<dbReference type="PROSITE" id="PS00092">
    <property type="entry name" value="N6_MTASE"/>
    <property type="match status" value="1"/>
</dbReference>
<accession>A0A2I1PC31</accession>
<dbReference type="PANTHER" id="PTHR45875">
    <property type="entry name" value="METHYLTRANSFERASE N6AMT1"/>
    <property type="match status" value="1"/>
</dbReference>
<dbReference type="InterPro" id="IPR056684">
    <property type="entry name" value="DUF7782"/>
</dbReference>
<evidence type="ECO:0000256" key="1">
    <source>
        <dbReference type="ARBA" id="ARBA00006149"/>
    </source>
</evidence>
<dbReference type="InterPro" id="IPR029063">
    <property type="entry name" value="SAM-dependent_MTases_sf"/>
</dbReference>
<evidence type="ECO:0000256" key="3">
    <source>
        <dbReference type="ARBA" id="ARBA00022679"/>
    </source>
</evidence>
<dbReference type="PANTHER" id="PTHR45875:SF1">
    <property type="entry name" value="METHYLTRANSFERASE N6AMT1"/>
    <property type="match status" value="1"/>
</dbReference>
<keyword evidence="10" id="KW-1185">Reference proteome</keyword>
<dbReference type="InterPro" id="IPR002052">
    <property type="entry name" value="DNA_methylase_N6_adenine_CS"/>
</dbReference>
<feature type="domain" description="Methyltransferase small" evidence="6">
    <location>
        <begin position="172"/>
        <end position="256"/>
    </location>
</feature>
<evidence type="ECO:0000256" key="5">
    <source>
        <dbReference type="SAM" id="MobiDB-lite"/>
    </source>
</evidence>
<dbReference type="GO" id="GO:0008276">
    <property type="term" value="F:protein methyltransferase activity"/>
    <property type="evidence" value="ECO:0007669"/>
    <property type="project" value="TreeGrafter"/>
</dbReference>
<dbReference type="Gene3D" id="3.40.50.150">
    <property type="entry name" value="Vaccinia Virus protein VP39"/>
    <property type="match status" value="1"/>
</dbReference>
<evidence type="ECO:0000259" key="8">
    <source>
        <dbReference type="Pfam" id="PF25004"/>
    </source>
</evidence>
<protein>
    <submittedName>
        <fullName evidence="9">SAM-dependent methyltransferase</fullName>
    </submittedName>
</protein>
<comment type="similarity">
    <text evidence="1">Belongs to the eukaryotic/archaeal PrmC-related family.</text>
</comment>
<feature type="domain" description="DUF7782" evidence="8">
    <location>
        <begin position="416"/>
        <end position="522"/>
    </location>
</feature>
<comment type="caution">
    <text evidence="9">The sequence shown here is derived from an EMBL/GenBank/DDBJ whole genome shotgun (WGS) entry which is preliminary data.</text>
</comment>
<dbReference type="InterPro" id="IPR007848">
    <property type="entry name" value="Small_mtfrase_dom"/>
</dbReference>
<feature type="region of interest" description="Disordered" evidence="5">
    <location>
        <begin position="1"/>
        <end position="28"/>
    </location>
</feature>
<dbReference type="Pfam" id="PF05175">
    <property type="entry name" value="MTS"/>
    <property type="match status" value="1"/>
</dbReference>
<keyword evidence="4" id="KW-0949">S-adenosyl-L-methionine</keyword>
<dbReference type="GO" id="GO:0003676">
    <property type="term" value="F:nucleic acid binding"/>
    <property type="evidence" value="ECO:0007669"/>
    <property type="project" value="InterPro"/>
</dbReference>
<evidence type="ECO:0000256" key="2">
    <source>
        <dbReference type="ARBA" id="ARBA00022603"/>
    </source>
</evidence>
<dbReference type="GO" id="GO:0008170">
    <property type="term" value="F:N-methyltransferase activity"/>
    <property type="evidence" value="ECO:0007669"/>
    <property type="project" value="UniProtKB-ARBA"/>
</dbReference>
<evidence type="ECO:0000313" key="10">
    <source>
        <dbReference type="Proteomes" id="UP000234206"/>
    </source>
</evidence>
<gene>
    <name evidence="9" type="ORF">CYJ76_03840</name>
</gene>
<dbReference type="OrthoDB" id="129465at2"/>
<dbReference type="EMBL" id="PKIZ01000005">
    <property type="protein sequence ID" value="PKZ42186.1"/>
    <property type="molecule type" value="Genomic_DNA"/>
</dbReference>
<dbReference type="RefSeq" id="WP_101849294.1">
    <property type="nucleotide sequence ID" value="NZ_PKIZ01000005.1"/>
</dbReference>
<dbReference type="SUPFAM" id="SSF53335">
    <property type="entry name" value="S-adenosyl-L-methionine-dependent methyltransferases"/>
    <property type="match status" value="1"/>
</dbReference>
<organism evidence="9 10">
    <name type="scientific">Kytococcus schroeteri</name>
    <dbReference type="NCBI Taxonomy" id="138300"/>
    <lineage>
        <taxon>Bacteria</taxon>
        <taxon>Bacillati</taxon>
        <taxon>Actinomycetota</taxon>
        <taxon>Actinomycetes</taxon>
        <taxon>Micrococcales</taxon>
        <taxon>Kytococcaceae</taxon>
        <taxon>Kytococcus</taxon>
    </lineage>
</organism>
<dbReference type="GO" id="GO:0008757">
    <property type="term" value="F:S-adenosylmethionine-dependent methyltransferase activity"/>
    <property type="evidence" value="ECO:0007669"/>
    <property type="project" value="TreeGrafter"/>
</dbReference>
<dbReference type="Pfam" id="PF25004">
    <property type="entry name" value="DUF7782"/>
    <property type="match status" value="1"/>
</dbReference>
<dbReference type="InterPro" id="IPR052190">
    <property type="entry name" value="Euk-Arch_PrmC-MTase"/>
</dbReference>
<dbReference type="GO" id="GO:0032259">
    <property type="term" value="P:methylation"/>
    <property type="evidence" value="ECO:0007669"/>
    <property type="project" value="UniProtKB-KW"/>
</dbReference>
<sequence length="524" mass="55470">MSTSQTGPVSSPTRQPVPPPRLVADDGTDLRPLVARLRDDLTAAGYTIEGIRACLGEVASDALEREQPLPADLATRGRREPVALLTRLLGLGLPLSADEAALALPTLGLEGALALGVLCTEGDAVLPAIDLRPHATERHAWWVASDLPEMLAGGGPLPTDHVLGIGGASGTLAAWTPRPQVGRALDLGTGCGVQALLLGPHAEQVVATDISERALAFARFTCALNEVDLDLRLGSLTEPVADEQFDLVVSNPPFVITPRTDGVPVYEYRDGGGEGDGITTGLIGDVADRLAPGGIATMLGNWEVREGQGWRDRLRPVLEAAGVDAWVVLREVQDPAQYAETWARDGGHTPGTEEYEAMYTAWLEDFAARGTAEIGFGVIVLHRPETDRAPWIDLTEARGTTGPAMGEVVLAGVRARTWLAEHTRDELLDAHWQYAPDVTVEHHFAHPGDPDPQVVLIRQGSGLRRAFQVSSEVAGLVGVCDGDLTLRQGIAGIAVLTDADAGLLTEQVAPVIRDMVADGLLVLA</sequence>
<proteinExistence type="inferred from homology"/>
<dbReference type="AlphaFoldDB" id="A0A2I1PC31"/>
<name>A0A2I1PC31_9MICO</name>
<keyword evidence="3 9" id="KW-0808">Transferase</keyword>
<dbReference type="Proteomes" id="UP000234206">
    <property type="component" value="Unassembled WGS sequence"/>
</dbReference>
<evidence type="ECO:0000313" key="9">
    <source>
        <dbReference type="EMBL" id="PKZ42186.1"/>
    </source>
</evidence>
<dbReference type="GO" id="GO:0035657">
    <property type="term" value="C:eRF1 methyltransferase complex"/>
    <property type="evidence" value="ECO:0007669"/>
    <property type="project" value="TreeGrafter"/>
</dbReference>
<reference evidence="9 10" key="1">
    <citation type="submission" date="2017-12" db="EMBL/GenBank/DDBJ databases">
        <title>Phylogenetic diversity of female urinary microbiome.</title>
        <authorList>
            <person name="Thomas-White K."/>
            <person name="Wolfe A.J."/>
        </authorList>
    </citation>
    <scope>NUCLEOTIDE SEQUENCE [LARGE SCALE GENOMIC DNA]</scope>
    <source>
        <strain evidence="9 10">UMB1298</strain>
    </source>
</reference>
<dbReference type="Pfam" id="PF23186">
    <property type="entry name" value="DUF7059"/>
    <property type="match status" value="1"/>
</dbReference>
<feature type="domain" description="DUF7059" evidence="7">
    <location>
        <begin position="43"/>
        <end position="126"/>
    </location>
</feature>